<proteinExistence type="predicted"/>
<protein>
    <recommendedName>
        <fullName evidence="2">Neprosin activation peptide domain-containing protein</fullName>
    </recommendedName>
</protein>
<dbReference type="AlphaFoldDB" id="A0A3P6FCX0"/>
<gene>
    <name evidence="1" type="ORF">BOLC5T29619H</name>
</gene>
<reference evidence="1" key="1">
    <citation type="submission" date="2018-11" db="EMBL/GenBank/DDBJ databases">
        <authorList>
            <consortium name="Genoscope - CEA"/>
            <person name="William W."/>
        </authorList>
    </citation>
    <scope>NUCLEOTIDE SEQUENCE</scope>
</reference>
<evidence type="ECO:0000313" key="1">
    <source>
        <dbReference type="EMBL" id="VDD42072.1"/>
    </source>
</evidence>
<name>A0A3P6FCX0_BRAOL</name>
<evidence type="ECO:0008006" key="2">
    <source>
        <dbReference type="Google" id="ProtNLM"/>
    </source>
</evidence>
<dbReference type="EMBL" id="LR031877">
    <property type="protein sequence ID" value="VDD42072.1"/>
    <property type="molecule type" value="Genomic_DNA"/>
</dbReference>
<organism evidence="1">
    <name type="scientific">Brassica oleracea</name>
    <name type="common">Wild cabbage</name>
    <dbReference type="NCBI Taxonomy" id="3712"/>
    <lineage>
        <taxon>Eukaryota</taxon>
        <taxon>Viridiplantae</taxon>
        <taxon>Streptophyta</taxon>
        <taxon>Embryophyta</taxon>
        <taxon>Tracheophyta</taxon>
        <taxon>Spermatophyta</taxon>
        <taxon>Magnoliopsida</taxon>
        <taxon>eudicotyledons</taxon>
        <taxon>Gunneridae</taxon>
        <taxon>Pentapetalae</taxon>
        <taxon>rosids</taxon>
        <taxon>malvids</taxon>
        <taxon>Brassicales</taxon>
        <taxon>Brassicaceae</taxon>
        <taxon>Brassiceae</taxon>
        <taxon>Brassica</taxon>
    </lineage>
</organism>
<accession>A0A3P6FCX0</accession>
<sequence length="101" mass="11057">MREDNQIPKNLAILKLSPHGHLTHGSSEAPILSSSQRSQWQPHFYVLLSLCGGVSAATPVLTVHSSDGDVIDCVKKMNQPSLTNPLLKNHSFQVCCVCVFF</sequence>